<dbReference type="PANTHER" id="PTHR24029:SF0">
    <property type="entry name" value="UVRABC SYSTEM PROTEIN B"/>
    <property type="match status" value="1"/>
</dbReference>
<dbReference type="PANTHER" id="PTHR24029">
    <property type="entry name" value="UVRABC SYSTEM PROTEIN B"/>
    <property type="match status" value="1"/>
</dbReference>
<evidence type="ECO:0000256" key="9">
    <source>
        <dbReference type="ARBA" id="ARBA00023204"/>
    </source>
</evidence>
<dbReference type="Gene3D" id="4.10.860.10">
    <property type="entry name" value="UVR domain"/>
    <property type="match status" value="1"/>
</dbReference>
<evidence type="ECO:0000259" key="17">
    <source>
        <dbReference type="PROSITE" id="PS50151"/>
    </source>
</evidence>
<feature type="binding site" evidence="13">
    <location>
        <begin position="69"/>
        <end position="76"/>
    </location>
    <ligand>
        <name>ATP</name>
        <dbReference type="ChEBI" id="CHEBI:30616"/>
    </ligand>
</feature>
<feature type="domain" description="Helicase C-terminal" evidence="19">
    <location>
        <begin position="461"/>
        <end position="627"/>
    </location>
</feature>
<evidence type="ECO:0000256" key="4">
    <source>
        <dbReference type="ARBA" id="ARBA00022741"/>
    </source>
</evidence>
<accession>A0ABW4NC32</accession>
<evidence type="ECO:0000256" key="2">
    <source>
        <dbReference type="ARBA" id="ARBA00008533"/>
    </source>
</evidence>
<evidence type="ECO:0000256" key="10">
    <source>
        <dbReference type="ARBA" id="ARBA00023236"/>
    </source>
</evidence>
<dbReference type="SMART" id="SM00487">
    <property type="entry name" value="DEXDc"/>
    <property type="match status" value="1"/>
</dbReference>
<feature type="region of interest" description="Disordered" evidence="16">
    <location>
        <begin position="1"/>
        <end position="33"/>
    </location>
</feature>
<comment type="caution">
    <text evidence="20">The sequence shown here is derived from an EMBL/GenBank/DDBJ whole genome shotgun (WGS) entry which is preliminary data.</text>
</comment>
<dbReference type="RefSeq" id="WP_380940058.1">
    <property type="nucleotide sequence ID" value="NZ_JBHUFC010000003.1"/>
</dbReference>
<dbReference type="PROSITE" id="PS51194">
    <property type="entry name" value="HELICASE_CTER"/>
    <property type="match status" value="1"/>
</dbReference>
<dbReference type="GO" id="GO:0016787">
    <property type="term" value="F:hydrolase activity"/>
    <property type="evidence" value="ECO:0007669"/>
    <property type="project" value="UniProtKB-KW"/>
</dbReference>
<protein>
    <recommendedName>
        <fullName evidence="12 13">UvrABC system protein B</fullName>
        <shortName evidence="13">Protein UvrB</shortName>
    </recommendedName>
    <alternativeName>
        <fullName evidence="13">Excinuclease ABC subunit B</fullName>
    </alternativeName>
</protein>
<keyword evidence="4 13" id="KW-0547">Nucleotide-binding</keyword>
<evidence type="ECO:0000256" key="3">
    <source>
        <dbReference type="ARBA" id="ARBA00022490"/>
    </source>
</evidence>
<feature type="coiled-coil region" evidence="15">
    <location>
        <begin position="656"/>
        <end position="688"/>
    </location>
</feature>
<dbReference type="Proteomes" id="UP001597283">
    <property type="component" value="Unassembled WGS sequence"/>
</dbReference>
<dbReference type="CDD" id="cd17916">
    <property type="entry name" value="DEXHc_UvrB"/>
    <property type="match status" value="1"/>
</dbReference>
<dbReference type="EMBL" id="JBHUFC010000003">
    <property type="protein sequence ID" value="MFD1787692.1"/>
    <property type="molecule type" value="Genomic_DNA"/>
</dbReference>
<comment type="domain">
    <text evidence="13">The beta-hairpin motif is involved in DNA binding.</text>
</comment>
<evidence type="ECO:0000256" key="11">
    <source>
        <dbReference type="ARBA" id="ARBA00026033"/>
    </source>
</evidence>
<dbReference type="InterPro" id="IPR006935">
    <property type="entry name" value="Helicase/UvrB_N"/>
</dbReference>
<dbReference type="Pfam" id="PF17757">
    <property type="entry name" value="UvrB_inter"/>
    <property type="match status" value="1"/>
</dbReference>
<evidence type="ECO:0000313" key="21">
    <source>
        <dbReference type="Proteomes" id="UP001597283"/>
    </source>
</evidence>
<dbReference type="InterPro" id="IPR024759">
    <property type="entry name" value="UvrB_YAD/RRR_dom"/>
</dbReference>
<evidence type="ECO:0000256" key="8">
    <source>
        <dbReference type="ARBA" id="ARBA00022881"/>
    </source>
</evidence>
<evidence type="ECO:0000256" key="5">
    <source>
        <dbReference type="ARBA" id="ARBA00022763"/>
    </source>
</evidence>
<dbReference type="InterPro" id="IPR001943">
    <property type="entry name" value="UVR_dom"/>
</dbReference>
<reference evidence="21" key="1">
    <citation type="journal article" date="2019" name="Int. J. Syst. Evol. Microbiol.">
        <title>The Global Catalogue of Microorganisms (GCM) 10K type strain sequencing project: providing services to taxonomists for standard genome sequencing and annotation.</title>
        <authorList>
            <consortium name="The Broad Institute Genomics Platform"/>
            <consortium name="The Broad Institute Genome Sequencing Center for Infectious Disease"/>
            <person name="Wu L."/>
            <person name="Ma J."/>
        </authorList>
    </citation>
    <scope>NUCLEOTIDE SEQUENCE [LARGE SCALE GENOMIC DNA]</scope>
    <source>
        <strain evidence="21">Q85</strain>
    </source>
</reference>
<dbReference type="InterPro" id="IPR027417">
    <property type="entry name" value="P-loop_NTPase"/>
</dbReference>
<evidence type="ECO:0000259" key="19">
    <source>
        <dbReference type="PROSITE" id="PS51194"/>
    </source>
</evidence>
<keyword evidence="3 13" id="KW-0963">Cytoplasm</keyword>
<dbReference type="PROSITE" id="PS50151">
    <property type="entry name" value="UVR"/>
    <property type="match status" value="1"/>
</dbReference>
<evidence type="ECO:0000256" key="6">
    <source>
        <dbReference type="ARBA" id="ARBA00022769"/>
    </source>
</evidence>
<comment type="function">
    <text evidence="13">The UvrABC repair system catalyzes the recognition and processing of DNA lesions. A damage recognition complex composed of 2 UvrA and 2 UvrB subunits scans DNA for abnormalities. Upon binding of the UvrA(2)B(2) complex to a putative damaged site, the DNA wraps around one UvrB monomer. DNA wrap is dependent on ATP binding by UvrB and probably causes local melting of the DNA helix, facilitating insertion of UvrB beta-hairpin between the DNA strands. Then UvrB probes one DNA strand for the presence of a lesion. If a lesion is found the UvrA subunits dissociate and the UvrB-DNA preincision complex is formed. This complex is subsequently bound by UvrC and the second UvrB is released. If no lesion is found, the DNA wraps around the other UvrB subunit that will check the other stand for damage.</text>
</comment>
<dbReference type="HAMAP" id="MF_00204">
    <property type="entry name" value="UvrB"/>
    <property type="match status" value="1"/>
</dbReference>
<keyword evidence="6 13" id="KW-0228">DNA excision</keyword>
<evidence type="ECO:0000256" key="15">
    <source>
        <dbReference type="SAM" id="Coils"/>
    </source>
</evidence>
<sequence length="733" mass="82904">MAIQIRKSLAEPETDQSFVPHRPARPPKAEGGRRFEIVSDYEPAGDQPTAIQELVTQVEAGERDQVLLGVTGSGKTFTMAQVIERVQRPALILAPNKILAAQLYGEMKSFFPNNAVEYFVSYYDYYQPEAYVPRSDTYIEKESSTNEAIDRMRHSATRSLLERDDVIIVASVSCLYGIGSVETYSAMIFDLKKGQVVDQREIVRKLVALQYKRNDAAFQRGNFRVRGDNLEIFPSHYEDTAWRVSFFGDDIEEIVEFDPLTVQKVAALNSIRIYANSHYVTPGPTLKQATEAIKFELADRLQELIGEGKLLEAQRLEQRTNFDLEMIAATGSCAGIENYSRFLTGRLPGEPPPTLFEYLPENALLFVDESHQTIGQINGMSRGDHRRKITLAEYGFRLPSAIDNRPLRFNEWDAMRPQTTYVSATPGEWEMEQTGGVFAEQVIRPTGLIDPPVEIRPVEEQVQDLIQECKKTAELGYRTLVTTLTKRMAEDLTEYMHEAGLKVRYMHSDVETLERIELIRDLRLGVYDVLIGINLLREGLDIPECGLVAILDADKEGFLRSETSLIQTIGRAARNVEGRVILYADRMTGSMERAINETNRRREKQQAYNAEHGITPATVKKNIGDIIAHVASKDQVTVEIDEDRPHMVGHNLRAYIEELEKKMRDAAANLEFEEAGRLRDEIRSLEQEELGLPVAEHKAPVMGRSNEGKPGTRKTRYGKQKAIRMAGGSRRGR</sequence>
<dbReference type="InterPro" id="IPR041471">
    <property type="entry name" value="UvrB_inter"/>
</dbReference>
<evidence type="ECO:0000256" key="14">
    <source>
        <dbReference type="RuleBase" id="RU003587"/>
    </source>
</evidence>
<dbReference type="InterPro" id="IPR014001">
    <property type="entry name" value="Helicase_ATP-bd"/>
</dbReference>
<keyword evidence="7 13" id="KW-0067">ATP-binding</keyword>
<dbReference type="Pfam" id="PF04851">
    <property type="entry name" value="ResIII"/>
    <property type="match status" value="1"/>
</dbReference>
<dbReference type="InterPro" id="IPR004807">
    <property type="entry name" value="UvrB"/>
</dbReference>
<feature type="short sequence motif" description="Beta-hairpin" evidence="13">
    <location>
        <begin position="122"/>
        <end position="145"/>
    </location>
</feature>
<keyword evidence="20" id="KW-0378">Hydrolase</keyword>
<dbReference type="InterPro" id="IPR001650">
    <property type="entry name" value="Helicase_C-like"/>
</dbReference>
<dbReference type="NCBIfam" id="TIGR00631">
    <property type="entry name" value="uvrb"/>
    <property type="match status" value="1"/>
</dbReference>
<dbReference type="Pfam" id="PF00271">
    <property type="entry name" value="Helicase_C"/>
    <property type="match status" value="1"/>
</dbReference>
<feature type="compositionally biased region" description="Basic residues" evidence="16">
    <location>
        <begin position="711"/>
        <end position="722"/>
    </location>
</feature>
<keyword evidence="10 13" id="KW-0742">SOS response</keyword>
<comment type="subunit">
    <text evidence="11 13 14">Forms a heterotetramer with UvrA during the search for lesions. Interacts with UvrC in an incision complex.</text>
</comment>
<evidence type="ECO:0000256" key="16">
    <source>
        <dbReference type="SAM" id="MobiDB-lite"/>
    </source>
</evidence>
<keyword evidence="9 13" id="KW-0234">DNA repair</keyword>
<dbReference type="Pfam" id="PF12344">
    <property type="entry name" value="UvrB"/>
    <property type="match status" value="1"/>
</dbReference>
<dbReference type="SUPFAM" id="SSF52540">
    <property type="entry name" value="P-loop containing nucleoside triphosphate hydrolases"/>
    <property type="match status" value="2"/>
</dbReference>
<name>A0ABW4NC32_9SPHN</name>
<evidence type="ECO:0000256" key="12">
    <source>
        <dbReference type="ARBA" id="ARBA00029504"/>
    </source>
</evidence>
<evidence type="ECO:0000256" key="7">
    <source>
        <dbReference type="ARBA" id="ARBA00022840"/>
    </source>
</evidence>
<comment type="subcellular location">
    <subcellularLocation>
        <location evidence="1 13 14">Cytoplasm</location>
    </subcellularLocation>
</comment>
<evidence type="ECO:0000256" key="1">
    <source>
        <dbReference type="ARBA" id="ARBA00004496"/>
    </source>
</evidence>
<organism evidence="20 21">
    <name type="scientific">Sphingomonas floccifaciens</name>
    <dbReference type="NCBI Taxonomy" id="1844115"/>
    <lineage>
        <taxon>Bacteria</taxon>
        <taxon>Pseudomonadati</taxon>
        <taxon>Pseudomonadota</taxon>
        <taxon>Alphaproteobacteria</taxon>
        <taxon>Sphingomonadales</taxon>
        <taxon>Sphingomonadaceae</taxon>
        <taxon>Sphingomonas</taxon>
    </lineage>
</organism>
<keyword evidence="21" id="KW-1185">Reference proteome</keyword>
<comment type="similarity">
    <text evidence="2 13 14">Belongs to the UvrB family.</text>
</comment>
<dbReference type="NCBIfam" id="NF003673">
    <property type="entry name" value="PRK05298.1"/>
    <property type="match status" value="1"/>
</dbReference>
<dbReference type="SUPFAM" id="SSF46600">
    <property type="entry name" value="C-terminal UvrC-binding domain of UvrB"/>
    <property type="match status" value="1"/>
</dbReference>
<dbReference type="CDD" id="cd18790">
    <property type="entry name" value="SF2_C_UvrB"/>
    <property type="match status" value="1"/>
</dbReference>
<dbReference type="PROSITE" id="PS51192">
    <property type="entry name" value="HELICASE_ATP_BIND_1"/>
    <property type="match status" value="1"/>
</dbReference>
<keyword evidence="5 13" id="KW-0227">DNA damage</keyword>
<evidence type="ECO:0000313" key="20">
    <source>
        <dbReference type="EMBL" id="MFD1787692.1"/>
    </source>
</evidence>
<dbReference type="SMART" id="SM00490">
    <property type="entry name" value="HELICc"/>
    <property type="match status" value="1"/>
</dbReference>
<evidence type="ECO:0000256" key="13">
    <source>
        <dbReference type="HAMAP-Rule" id="MF_00204"/>
    </source>
</evidence>
<keyword evidence="15" id="KW-0175">Coiled coil</keyword>
<proteinExistence type="inferred from homology"/>
<dbReference type="InterPro" id="IPR036876">
    <property type="entry name" value="UVR_dom_sf"/>
</dbReference>
<gene>
    <name evidence="13 20" type="primary">uvrB</name>
    <name evidence="20" type="ORF">ACFSC3_08915</name>
</gene>
<keyword evidence="8 13" id="KW-0267">Excision nuclease</keyword>
<dbReference type="Pfam" id="PF02151">
    <property type="entry name" value="UVR"/>
    <property type="match status" value="1"/>
</dbReference>
<feature type="domain" description="Helicase ATP-binding" evidence="18">
    <location>
        <begin position="56"/>
        <end position="202"/>
    </location>
</feature>
<feature type="domain" description="UVR" evidence="17">
    <location>
        <begin position="653"/>
        <end position="688"/>
    </location>
</feature>
<evidence type="ECO:0000259" key="18">
    <source>
        <dbReference type="PROSITE" id="PS51192"/>
    </source>
</evidence>
<dbReference type="Gene3D" id="3.40.50.300">
    <property type="entry name" value="P-loop containing nucleotide triphosphate hydrolases"/>
    <property type="match status" value="3"/>
</dbReference>
<feature type="region of interest" description="Disordered" evidence="16">
    <location>
        <begin position="696"/>
        <end position="733"/>
    </location>
</feature>